<dbReference type="EMBL" id="BTPE01000012">
    <property type="protein sequence ID" value="GMQ34914.1"/>
    <property type="molecule type" value="Genomic_DNA"/>
</dbReference>
<dbReference type="SUPFAM" id="SSF56925">
    <property type="entry name" value="OMPA-like"/>
    <property type="match status" value="1"/>
</dbReference>
<gene>
    <name evidence="1" type="ORF">Ataiwa_31870</name>
</gene>
<dbReference type="RefSeq" id="WP_338229735.1">
    <property type="nucleotide sequence ID" value="NZ_BTPE01000012.1"/>
</dbReference>
<comment type="caution">
    <text evidence="1">The sequence shown here is derived from an EMBL/GenBank/DDBJ whole genome shotgun (WGS) entry which is preliminary data.</text>
</comment>
<evidence type="ECO:0000313" key="1">
    <source>
        <dbReference type="EMBL" id="GMQ34914.1"/>
    </source>
</evidence>
<organism evidence="1 2">
    <name type="scientific">Algoriphagus taiwanensis</name>
    <dbReference type="NCBI Taxonomy" id="1445656"/>
    <lineage>
        <taxon>Bacteria</taxon>
        <taxon>Pseudomonadati</taxon>
        <taxon>Bacteroidota</taxon>
        <taxon>Cytophagia</taxon>
        <taxon>Cytophagales</taxon>
        <taxon>Cyclobacteriaceae</taxon>
        <taxon>Algoriphagus</taxon>
    </lineage>
</organism>
<keyword evidence="2" id="KW-1185">Reference proteome</keyword>
<sequence length="168" mass="19886">MRKFPIIRFLIFALLYGTTFLSTHAQYSFRDYNVMVGVRGGTSLGGSVKHFVTDQSALELMVFNRWKGWNASLLYEYHMDIREFRGMEWYIGGGVHYGIWKEPKAEPPWVYKGTEDYRAFGVDAIVGLEYNFYNTNFYLSLDWKPAYNFVDFTDLWWDEAAFTLRYSF</sequence>
<accession>A0ABQ6Q3Z8</accession>
<reference evidence="1 2" key="1">
    <citation type="submission" date="2023-08" db="EMBL/GenBank/DDBJ databases">
        <title>Draft genome sequence of Algoriphagus taiwanensis.</title>
        <authorList>
            <person name="Takatani N."/>
            <person name="Hosokawa M."/>
            <person name="Sawabe T."/>
        </authorList>
    </citation>
    <scope>NUCLEOTIDE SEQUENCE [LARGE SCALE GENOMIC DNA]</scope>
    <source>
        <strain evidence="1 2">JCM 19755</strain>
    </source>
</reference>
<evidence type="ECO:0000313" key="2">
    <source>
        <dbReference type="Proteomes" id="UP001307705"/>
    </source>
</evidence>
<name>A0ABQ6Q3Z8_9BACT</name>
<protein>
    <recommendedName>
        <fullName evidence="3">Outer membrane protein beta-barrel domain-containing protein</fullName>
    </recommendedName>
</protein>
<proteinExistence type="predicted"/>
<dbReference type="InterPro" id="IPR011250">
    <property type="entry name" value="OMP/PagP_B-barrel"/>
</dbReference>
<dbReference type="Proteomes" id="UP001307705">
    <property type="component" value="Unassembled WGS sequence"/>
</dbReference>
<evidence type="ECO:0008006" key="3">
    <source>
        <dbReference type="Google" id="ProtNLM"/>
    </source>
</evidence>